<dbReference type="AlphaFoldDB" id="A0A426JMR3"/>
<dbReference type="InterPro" id="IPR037069">
    <property type="entry name" value="AcylCoA_DH/ox_N_sf"/>
</dbReference>
<feature type="domain" description="Acyl-CoA oxidase/dehydrogenase middle" evidence="8">
    <location>
        <begin position="123"/>
        <end position="216"/>
    </location>
</feature>
<evidence type="ECO:0000256" key="3">
    <source>
        <dbReference type="ARBA" id="ARBA00022630"/>
    </source>
</evidence>
<organism evidence="10 11">
    <name type="scientific">Saccharopolyspora rhizosphaerae</name>
    <dbReference type="NCBI Taxonomy" id="2492662"/>
    <lineage>
        <taxon>Bacteria</taxon>
        <taxon>Bacillati</taxon>
        <taxon>Actinomycetota</taxon>
        <taxon>Actinomycetes</taxon>
        <taxon>Pseudonocardiales</taxon>
        <taxon>Pseudonocardiaceae</taxon>
        <taxon>Saccharopolyspora</taxon>
    </lineage>
</organism>
<evidence type="ECO:0000313" key="10">
    <source>
        <dbReference type="EMBL" id="RRO14464.1"/>
    </source>
</evidence>
<evidence type="ECO:0000256" key="2">
    <source>
        <dbReference type="ARBA" id="ARBA00009347"/>
    </source>
</evidence>
<comment type="cofactor">
    <cofactor evidence="1 6">
        <name>FAD</name>
        <dbReference type="ChEBI" id="CHEBI:57692"/>
    </cofactor>
</comment>
<keyword evidence="3 6" id="KW-0285">Flavoprotein</keyword>
<dbReference type="Pfam" id="PF00441">
    <property type="entry name" value="Acyl-CoA_dh_1"/>
    <property type="match status" value="1"/>
</dbReference>
<dbReference type="InterPro" id="IPR013786">
    <property type="entry name" value="AcylCoA_DH/ox_N"/>
</dbReference>
<feature type="domain" description="Acyl-CoA dehydrogenase/oxidase N-terminal" evidence="9">
    <location>
        <begin position="6"/>
        <end position="119"/>
    </location>
</feature>
<dbReference type="OrthoDB" id="3205875at2"/>
<proteinExistence type="inferred from homology"/>
<accession>A0A426JMR3</accession>
<evidence type="ECO:0000256" key="4">
    <source>
        <dbReference type="ARBA" id="ARBA00022827"/>
    </source>
</evidence>
<dbReference type="PANTHER" id="PTHR43884">
    <property type="entry name" value="ACYL-COA DEHYDROGENASE"/>
    <property type="match status" value="1"/>
</dbReference>
<evidence type="ECO:0000256" key="1">
    <source>
        <dbReference type="ARBA" id="ARBA00001974"/>
    </source>
</evidence>
<name>A0A426JMR3_9PSEU</name>
<dbReference type="Proteomes" id="UP000274515">
    <property type="component" value="Unassembled WGS sequence"/>
</dbReference>
<evidence type="ECO:0000259" key="9">
    <source>
        <dbReference type="Pfam" id="PF02771"/>
    </source>
</evidence>
<dbReference type="InterPro" id="IPR009075">
    <property type="entry name" value="AcylCo_DH/oxidase_C"/>
</dbReference>
<keyword evidence="4 6" id="KW-0274">FAD</keyword>
<reference evidence="10 11" key="1">
    <citation type="submission" date="2018-11" db="EMBL/GenBank/DDBJ databases">
        <title>Saccharopolyspora rhizosphaerae sp. nov., an actinomycete isolated from rhizosphere soil in Thailand.</title>
        <authorList>
            <person name="Intra B."/>
            <person name="Euanorasetr J."/>
            <person name="Take A."/>
            <person name="Inahashi Y."/>
            <person name="Mori M."/>
            <person name="Panbangred W."/>
            <person name="Matsumoto A."/>
        </authorList>
    </citation>
    <scope>NUCLEOTIDE SEQUENCE [LARGE SCALE GENOMIC DNA]</scope>
    <source>
        <strain evidence="10 11">H219</strain>
    </source>
</reference>
<dbReference type="Gene3D" id="1.20.140.10">
    <property type="entry name" value="Butyryl-CoA Dehydrogenase, subunit A, domain 3"/>
    <property type="match status" value="1"/>
</dbReference>
<evidence type="ECO:0000259" key="8">
    <source>
        <dbReference type="Pfam" id="PF02770"/>
    </source>
</evidence>
<gene>
    <name evidence="10" type="ORF">EIL87_19990</name>
</gene>
<keyword evidence="5 6" id="KW-0560">Oxidoreductase</keyword>
<evidence type="ECO:0000256" key="6">
    <source>
        <dbReference type="RuleBase" id="RU362125"/>
    </source>
</evidence>
<dbReference type="SUPFAM" id="SSF47203">
    <property type="entry name" value="Acyl-CoA dehydrogenase C-terminal domain-like"/>
    <property type="match status" value="1"/>
</dbReference>
<dbReference type="GO" id="GO:0003995">
    <property type="term" value="F:acyl-CoA dehydrogenase activity"/>
    <property type="evidence" value="ECO:0007669"/>
    <property type="project" value="TreeGrafter"/>
</dbReference>
<dbReference type="Gene3D" id="2.40.110.10">
    <property type="entry name" value="Butyryl-CoA Dehydrogenase, subunit A, domain 2"/>
    <property type="match status" value="1"/>
</dbReference>
<dbReference type="FunFam" id="1.20.140.10:FF:000001">
    <property type="entry name" value="Acyl-CoA dehydrogenase"/>
    <property type="match status" value="1"/>
</dbReference>
<dbReference type="RefSeq" id="WP_125092111.1">
    <property type="nucleotide sequence ID" value="NZ_RSAA01000019.1"/>
</dbReference>
<feature type="domain" description="Acyl-CoA dehydrogenase/oxidase C-terminal" evidence="7">
    <location>
        <begin position="231"/>
        <end position="377"/>
    </location>
</feature>
<dbReference type="EMBL" id="RSAA01000019">
    <property type="protein sequence ID" value="RRO14464.1"/>
    <property type="molecule type" value="Genomic_DNA"/>
</dbReference>
<dbReference type="InterPro" id="IPR046373">
    <property type="entry name" value="Acyl-CoA_Oxase/DH_mid-dom_sf"/>
</dbReference>
<comment type="caution">
    <text evidence="10">The sequence shown here is derived from an EMBL/GenBank/DDBJ whole genome shotgun (WGS) entry which is preliminary data.</text>
</comment>
<dbReference type="PIRSF" id="PIRSF016578">
    <property type="entry name" value="HsaA"/>
    <property type="match status" value="1"/>
</dbReference>
<dbReference type="InterPro" id="IPR009100">
    <property type="entry name" value="AcylCoA_DH/oxidase_NM_dom_sf"/>
</dbReference>
<evidence type="ECO:0000313" key="11">
    <source>
        <dbReference type="Proteomes" id="UP000274515"/>
    </source>
</evidence>
<sequence length="380" mass="41377">MPRVLTDEQSDLVDAVGEFCRRECGTKEQRDKLTANGAEPHNQELYAKMAELGWLGIYLPEEYGGAGQGMTELCLFLEETAYGRVPMSGFATTIISAAGYEKFASEEQKRAVLEGVARGRVEAISMSEPGAGSDLGALTCRAEKVDGGWVINGQKTWCSNAHIADHVLLIARTSQEDSKHRGLTQFTVPTDVDGLQISGIETMGGREVNDLYFTDCFLPDSAVVGTVGEAWTQLMAGLNLERMILGANMVGVARRAFDDTVEYVKQREQFGKPIGSFQALKHRIADMATEIECAQLLLYSVAAAIDREPGKVFAREASMVKLKSTELAKHVSLEGMQMLGGYGYATEYGMESMLRSTVVSTVYGGTSEIQRDIIGKTYGL</sequence>
<dbReference type="PANTHER" id="PTHR43884:SF12">
    <property type="entry name" value="ISOVALERYL-COA DEHYDROGENASE, MITOCHONDRIAL-RELATED"/>
    <property type="match status" value="1"/>
</dbReference>
<evidence type="ECO:0000259" key="7">
    <source>
        <dbReference type="Pfam" id="PF00441"/>
    </source>
</evidence>
<dbReference type="InterPro" id="IPR036250">
    <property type="entry name" value="AcylCo_DH-like_C"/>
</dbReference>
<dbReference type="Pfam" id="PF02771">
    <property type="entry name" value="Acyl-CoA_dh_N"/>
    <property type="match status" value="1"/>
</dbReference>
<dbReference type="Pfam" id="PF02770">
    <property type="entry name" value="Acyl-CoA_dh_M"/>
    <property type="match status" value="1"/>
</dbReference>
<evidence type="ECO:0000256" key="5">
    <source>
        <dbReference type="ARBA" id="ARBA00023002"/>
    </source>
</evidence>
<dbReference type="GO" id="GO:0050660">
    <property type="term" value="F:flavin adenine dinucleotide binding"/>
    <property type="evidence" value="ECO:0007669"/>
    <property type="project" value="InterPro"/>
</dbReference>
<dbReference type="InterPro" id="IPR006091">
    <property type="entry name" value="Acyl-CoA_Oxase/DH_mid-dom"/>
</dbReference>
<keyword evidence="11" id="KW-1185">Reference proteome</keyword>
<protein>
    <submittedName>
        <fullName evidence="10">Acyl-CoA dehydrogenase</fullName>
    </submittedName>
</protein>
<dbReference type="Gene3D" id="1.10.540.10">
    <property type="entry name" value="Acyl-CoA dehydrogenase/oxidase, N-terminal domain"/>
    <property type="match status" value="1"/>
</dbReference>
<dbReference type="SUPFAM" id="SSF56645">
    <property type="entry name" value="Acyl-CoA dehydrogenase NM domain-like"/>
    <property type="match status" value="1"/>
</dbReference>
<comment type="similarity">
    <text evidence="2 6">Belongs to the acyl-CoA dehydrogenase family.</text>
</comment>